<sequence length="160" mass="17473">MTLRDLSQQCSLSVSFLSQIERGLSSFSIPSLRAICQALNVSLPDLLVLSDGPGMAFLADPRPPEITKGDNQSYINLSDTSIKYRFLSGGFPGRQFEVLIGEMSPGYHNPPTSHEGEEFGFVLEGRVKFTIGEEPYALGPGDSYHLMATTPHGYEVGDEK</sequence>
<dbReference type="Gene3D" id="1.10.260.40">
    <property type="entry name" value="lambda repressor-like DNA-binding domains"/>
    <property type="match status" value="1"/>
</dbReference>
<dbReference type="SUPFAM" id="SSF47413">
    <property type="entry name" value="lambda repressor-like DNA-binding domains"/>
    <property type="match status" value="1"/>
</dbReference>
<dbReference type="Pfam" id="PF01381">
    <property type="entry name" value="HTH_3"/>
    <property type="match status" value="1"/>
</dbReference>
<dbReference type="InterPro" id="IPR013096">
    <property type="entry name" value="Cupin_2"/>
</dbReference>
<dbReference type="AlphaFoldDB" id="X1VTE5"/>
<dbReference type="GO" id="GO:0003700">
    <property type="term" value="F:DNA-binding transcription factor activity"/>
    <property type="evidence" value="ECO:0007669"/>
    <property type="project" value="TreeGrafter"/>
</dbReference>
<dbReference type="Pfam" id="PF07883">
    <property type="entry name" value="Cupin_2"/>
    <property type="match status" value="1"/>
</dbReference>
<feature type="non-terminal residue" evidence="3">
    <location>
        <position position="160"/>
    </location>
</feature>
<dbReference type="GO" id="GO:0005829">
    <property type="term" value="C:cytosol"/>
    <property type="evidence" value="ECO:0007669"/>
    <property type="project" value="TreeGrafter"/>
</dbReference>
<evidence type="ECO:0000256" key="1">
    <source>
        <dbReference type="ARBA" id="ARBA00023125"/>
    </source>
</evidence>
<dbReference type="CDD" id="cd02209">
    <property type="entry name" value="cupin_XRE_C"/>
    <property type="match status" value="1"/>
</dbReference>
<gene>
    <name evidence="3" type="ORF">S12H4_53095</name>
</gene>
<dbReference type="Gene3D" id="2.60.120.10">
    <property type="entry name" value="Jelly Rolls"/>
    <property type="match status" value="1"/>
</dbReference>
<keyword evidence="1" id="KW-0238">DNA-binding</keyword>
<name>X1VTE5_9ZZZZ</name>
<feature type="domain" description="HTH cro/C1-type" evidence="2">
    <location>
        <begin position="1"/>
        <end position="46"/>
    </location>
</feature>
<accession>X1VTE5</accession>
<comment type="caution">
    <text evidence="3">The sequence shown here is derived from an EMBL/GenBank/DDBJ whole genome shotgun (WGS) entry which is preliminary data.</text>
</comment>
<dbReference type="InterPro" id="IPR001387">
    <property type="entry name" value="Cro/C1-type_HTH"/>
</dbReference>
<evidence type="ECO:0000313" key="3">
    <source>
        <dbReference type="EMBL" id="GAJ13225.1"/>
    </source>
</evidence>
<dbReference type="InterPro" id="IPR010982">
    <property type="entry name" value="Lambda_DNA-bd_dom_sf"/>
</dbReference>
<evidence type="ECO:0000259" key="2">
    <source>
        <dbReference type="PROSITE" id="PS50943"/>
    </source>
</evidence>
<dbReference type="CDD" id="cd00093">
    <property type="entry name" value="HTH_XRE"/>
    <property type="match status" value="1"/>
</dbReference>
<organism evidence="3">
    <name type="scientific">marine sediment metagenome</name>
    <dbReference type="NCBI Taxonomy" id="412755"/>
    <lineage>
        <taxon>unclassified sequences</taxon>
        <taxon>metagenomes</taxon>
        <taxon>ecological metagenomes</taxon>
    </lineage>
</organism>
<dbReference type="InterPro" id="IPR011051">
    <property type="entry name" value="RmlC_Cupin_sf"/>
</dbReference>
<protein>
    <recommendedName>
        <fullName evidence="2">HTH cro/C1-type domain-containing protein</fullName>
    </recommendedName>
</protein>
<dbReference type="PANTHER" id="PTHR46797">
    <property type="entry name" value="HTH-TYPE TRANSCRIPTIONAL REGULATOR"/>
    <property type="match status" value="1"/>
</dbReference>
<reference evidence="3" key="1">
    <citation type="journal article" date="2014" name="Front. Microbiol.">
        <title>High frequency of phylogenetically diverse reductive dehalogenase-homologous genes in deep subseafloor sedimentary metagenomes.</title>
        <authorList>
            <person name="Kawai M."/>
            <person name="Futagami T."/>
            <person name="Toyoda A."/>
            <person name="Takaki Y."/>
            <person name="Nishi S."/>
            <person name="Hori S."/>
            <person name="Arai W."/>
            <person name="Tsubouchi T."/>
            <person name="Morono Y."/>
            <person name="Uchiyama I."/>
            <person name="Ito T."/>
            <person name="Fujiyama A."/>
            <person name="Inagaki F."/>
            <person name="Takami H."/>
        </authorList>
    </citation>
    <scope>NUCLEOTIDE SEQUENCE</scope>
    <source>
        <strain evidence="3">Expedition CK06-06</strain>
    </source>
</reference>
<dbReference type="PROSITE" id="PS50943">
    <property type="entry name" value="HTH_CROC1"/>
    <property type="match status" value="1"/>
</dbReference>
<dbReference type="InterPro" id="IPR014710">
    <property type="entry name" value="RmlC-like_jellyroll"/>
</dbReference>
<proteinExistence type="predicted"/>
<dbReference type="GO" id="GO:0003677">
    <property type="term" value="F:DNA binding"/>
    <property type="evidence" value="ECO:0007669"/>
    <property type="project" value="UniProtKB-KW"/>
</dbReference>
<dbReference type="PANTHER" id="PTHR46797:SF25">
    <property type="entry name" value="TRANSCRIPTIONAL REGULATOR"/>
    <property type="match status" value="1"/>
</dbReference>
<dbReference type="SUPFAM" id="SSF51182">
    <property type="entry name" value="RmlC-like cupins"/>
    <property type="match status" value="1"/>
</dbReference>
<dbReference type="EMBL" id="BARW01033761">
    <property type="protein sequence ID" value="GAJ13225.1"/>
    <property type="molecule type" value="Genomic_DNA"/>
</dbReference>
<dbReference type="InterPro" id="IPR050807">
    <property type="entry name" value="TransReg_Diox_bact_type"/>
</dbReference>